<name>A0A5J5BTJ2_9ASTE</name>
<evidence type="ECO:0000256" key="5">
    <source>
        <dbReference type="ARBA" id="ARBA00023157"/>
    </source>
</evidence>
<accession>A0A5J5BTJ2</accession>
<evidence type="ECO:0000313" key="7">
    <source>
        <dbReference type="EMBL" id="KAA8545087.1"/>
    </source>
</evidence>
<dbReference type="PANTHER" id="PTHR47965">
    <property type="entry name" value="ASPARTYL PROTEASE-RELATED"/>
    <property type="match status" value="1"/>
</dbReference>
<gene>
    <name evidence="7" type="ORF">F0562_019871</name>
</gene>
<dbReference type="SUPFAM" id="SSF50630">
    <property type="entry name" value="Acid proteases"/>
    <property type="match status" value="1"/>
</dbReference>
<dbReference type="FunFam" id="2.40.70.10:FF:000045">
    <property type="entry name" value="Basic 7S globulin"/>
    <property type="match status" value="1"/>
</dbReference>
<dbReference type="InterPro" id="IPR001461">
    <property type="entry name" value="Aspartic_peptidase_A1"/>
</dbReference>
<dbReference type="Pfam" id="PF14543">
    <property type="entry name" value="TAXi_N"/>
    <property type="match status" value="1"/>
</dbReference>
<evidence type="ECO:0000256" key="1">
    <source>
        <dbReference type="ARBA" id="ARBA00004239"/>
    </source>
</evidence>
<protein>
    <recommendedName>
        <fullName evidence="6">Peptidase A1 domain-containing protein</fullName>
    </recommendedName>
</protein>
<organism evidence="7 8">
    <name type="scientific">Nyssa sinensis</name>
    <dbReference type="NCBI Taxonomy" id="561372"/>
    <lineage>
        <taxon>Eukaryota</taxon>
        <taxon>Viridiplantae</taxon>
        <taxon>Streptophyta</taxon>
        <taxon>Embryophyta</taxon>
        <taxon>Tracheophyta</taxon>
        <taxon>Spermatophyta</taxon>
        <taxon>Magnoliopsida</taxon>
        <taxon>eudicotyledons</taxon>
        <taxon>Gunneridae</taxon>
        <taxon>Pentapetalae</taxon>
        <taxon>asterids</taxon>
        <taxon>Cornales</taxon>
        <taxon>Nyssaceae</taxon>
        <taxon>Nyssa</taxon>
    </lineage>
</organism>
<proteinExistence type="inferred from homology"/>
<keyword evidence="4" id="KW-0732">Signal</keyword>
<dbReference type="PROSITE" id="PS51767">
    <property type="entry name" value="PEPTIDASE_A1"/>
    <property type="match status" value="1"/>
</dbReference>
<dbReference type="Gene3D" id="2.40.70.10">
    <property type="entry name" value="Acid Proteases"/>
    <property type="match status" value="2"/>
</dbReference>
<dbReference type="OrthoDB" id="1258937at2759"/>
<keyword evidence="5" id="KW-1015">Disulfide bond</keyword>
<feature type="domain" description="Peptidase A1" evidence="6">
    <location>
        <begin position="28"/>
        <end position="379"/>
    </location>
</feature>
<evidence type="ECO:0000259" key="6">
    <source>
        <dbReference type="PROSITE" id="PS51767"/>
    </source>
</evidence>
<keyword evidence="3" id="KW-0964">Secreted</keyword>
<dbReference type="Proteomes" id="UP000325577">
    <property type="component" value="Linkage Group LG10"/>
</dbReference>
<dbReference type="GO" id="GO:0005576">
    <property type="term" value="C:extracellular region"/>
    <property type="evidence" value="ECO:0007669"/>
    <property type="project" value="UniProtKB-SubCell"/>
</dbReference>
<evidence type="ECO:0000256" key="3">
    <source>
        <dbReference type="ARBA" id="ARBA00022525"/>
    </source>
</evidence>
<dbReference type="GO" id="GO:0004190">
    <property type="term" value="F:aspartic-type endopeptidase activity"/>
    <property type="evidence" value="ECO:0007669"/>
    <property type="project" value="InterPro"/>
</dbReference>
<dbReference type="EMBL" id="CM018033">
    <property type="protein sequence ID" value="KAA8545087.1"/>
    <property type="molecule type" value="Genomic_DNA"/>
</dbReference>
<dbReference type="FunFam" id="2.40.70.10:FF:000041">
    <property type="entry name" value="Basic 7S globulin"/>
    <property type="match status" value="1"/>
</dbReference>
<reference evidence="7 8" key="1">
    <citation type="submission" date="2019-09" db="EMBL/GenBank/DDBJ databases">
        <title>A chromosome-level genome assembly of the Chinese tupelo Nyssa sinensis.</title>
        <authorList>
            <person name="Yang X."/>
            <person name="Kang M."/>
            <person name="Yang Y."/>
            <person name="Xiong H."/>
            <person name="Wang M."/>
            <person name="Zhang Z."/>
            <person name="Wang Z."/>
            <person name="Wu H."/>
            <person name="Ma T."/>
            <person name="Liu J."/>
            <person name="Xi Z."/>
        </authorList>
    </citation>
    <scope>NUCLEOTIDE SEQUENCE [LARGE SCALE GENOMIC DNA]</scope>
    <source>
        <strain evidence="7">J267</strain>
        <tissue evidence="7">Leaf</tissue>
    </source>
</reference>
<evidence type="ECO:0000313" key="8">
    <source>
        <dbReference type="Proteomes" id="UP000325577"/>
    </source>
</evidence>
<dbReference type="InterPro" id="IPR021109">
    <property type="entry name" value="Peptidase_aspartic_dom_sf"/>
</dbReference>
<sequence>MAGDQSRAPSKATTLVLPVQKDSFTSLHVANIHKRTPLMSVPFVIDLNGPVLWVNCEQHYLSSTYNAPLCHSAQCSRANSHYCHKCSSPPVRPGCHNNTCGIITANPVTRRSAVSELAQDVLSIQSIQGSNTGPMITVPQFLFACAPSLLLQGPLPKNVQGVAGLGHSPISLPTQLASHFGFPHQFSLCLTSTNTKNGVIFFGDVPQNMQIPGINIYTPLTISPQGEYYIQVSSININQKPVPLKNNQAFAKTMISTTIPYTTLEHSIFTAFTQFFANQLSKVPQVKPVPPFGLCFNSKSLSSTRVGLGVPSIDFVLQDRSVVWRILGANSMVQPQPGVACLAFVDGGLKPRASIVIGGYQLEDNLLQFDLARSRLGFSSSLLLQRTGCANFNFTPKP</sequence>
<comment type="subcellular location">
    <subcellularLocation>
        <location evidence="1">Secreted</location>
        <location evidence="1">Extracellular space</location>
    </subcellularLocation>
</comment>
<dbReference type="AlphaFoldDB" id="A0A5J5BTJ2"/>
<evidence type="ECO:0000256" key="2">
    <source>
        <dbReference type="ARBA" id="ARBA00007447"/>
    </source>
</evidence>
<dbReference type="GO" id="GO:0006508">
    <property type="term" value="P:proteolysis"/>
    <property type="evidence" value="ECO:0007669"/>
    <property type="project" value="InterPro"/>
</dbReference>
<comment type="similarity">
    <text evidence="2">Belongs to the peptidase A1 family.</text>
</comment>
<dbReference type="InterPro" id="IPR033121">
    <property type="entry name" value="PEPTIDASE_A1"/>
</dbReference>
<dbReference type="CDD" id="cd05489">
    <property type="entry name" value="xylanase_inhibitor_I_like"/>
    <property type="match status" value="1"/>
</dbReference>
<keyword evidence="8" id="KW-1185">Reference proteome</keyword>
<dbReference type="Pfam" id="PF14541">
    <property type="entry name" value="TAXi_C"/>
    <property type="match status" value="1"/>
</dbReference>
<dbReference type="PANTHER" id="PTHR47965:SF28">
    <property type="entry name" value="BASIC 7S GLOBULIN"/>
    <property type="match status" value="1"/>
</dbReference>
<dbReference type="InterPro" id="IPR033868">
    <property type="entry name" value="Xylanase_inhibitor_I-like"/>
</dbReference>
<evidence type="ECO:0000256" key="4">
    <source>
        <dbReference type="ARBA" id="ARBA00022729"/>
    </source>
</evidence>
<dbReference type="InterPro" id="IPR032861">
    <property type="entry name" value="TAXi_N"/>
</dbReference>
<dbReference type="InterPro" id="IPR032799">
    <property type="entry name" value="TAXi_C"/>
</dbReference>